<evidence type="ECO:0000313" key="1">
    <source>
        <dbReference type="EMBL" id="TGY51521.1"/>
    </source>
</evidence>
<reference evidence="1 2" key="1">
    <citation type="submission" date="2019-04" db="EMBL/GenBank/DDBJ databases">
        <title>Microbes associate with the intestines of laboratory mice.</title>
        <authorList>
            <person name="Navarre W."/>
            <person name="Wong E."/>
            <person name="Huang K."/>
            <person name="Tropini C."/>
            <person name="Ng K."/>
            <person name="Yu B."/>
        </authorList>
    </citation>
    <scope>NUCLEOTIDE SEQUENCE [LARGE SCALE GENOMIC DNA]</scope>
    <source>
        <strain evidence="1 2">NM26_J9</strain>
    </source>
</reference>
<evidence type="ECO:0000313" key="2">
    <source>
        <dbReference type="Proteomes" id="UP000306855"/>
    </source>
</evidence>
<protein>
    <submittedName>
        <fullName evidence="1">Uncharacterized protein</fullName>
    </submittedName>
</protein>
<dbReference type="RefSeq" id="WP_135942531.1">
    <property type="nucleotide sequence ID" value="NZ_SRYK01000118.1"/>
</dbReference>
<name>A0A4S2ECW9_9LACO</name>
<sequence>MSKLDNYTNIYVDLSSGAYGDKPRGKSFVDKTYDQQRELSDKGYATYSFESNLGLYYLQPDKLETVTEKDCFGNEKISQKIA</sequence>
<organism evidence="1 2">
    <name type="scientific">Ligilactobacillus murinus</name>
    <dbReference type="NCBI Taxonomy" id="1622"/>
    <lineage>
        <taxon>Bacteria</taxon>
        <taxon>Bacillati</taxon>
        <taxon>Bacillota</taxon>
        <taxon>Bacilli</taxon>
        <taxon>Lactobacillales</taxon>
        <taxon>Lactobacillaceae</taxon>
        <taxon>Ligilactobacillus</taxon>
    </lineage>
</organism>
<dbReference type="AlphaFoldDB" id="A0A4S2ECW9"/>
<proteinExistence type="predicted"/>
<comment type="caution">
    <text evidence="1">The sequence shown here is derived from an EMBL/GenBank/DDBJ whole genome shotgun (WGS) entry which is preliminary data.</text>
</comment>
<accession>A0A4S2ECW9</accession>
<dbReference type="Proteomes" id="UP000306855">
    <property type="component" value="Unassembled WGS sequence"/>
</dbReference>
<gene>
    <name evidence="1" type="ORF">E5340_11445</name>
</gene>
<dbReference type="EMBL" id="SRYK01000118">
    <property type="protein sequence ID" value="TGY51521.1"/>
    <property type="molecule type" value="Genomic_DNA"/>
</dbReference>